<dbReference type="RefSeq" id="WP_276112593.1">
    <property type="nucleotide sequence ID" value="NZ_JARJBB010000037.1"/>
</dbReference>
<name>A0ABT6AEH3_9ACTN</name>
<dbReference type="Proteomes" id="UP001221150">
    <property type="component" value="Unassembled WGS sequence"/>
</dbReference>
<feature type="compositionally biased region" description="Low complexity" evidence="2">
    <location>
        <begin position="261"/>
        <end position="273"/>
    </location>
</feature>
<organism evidence="3 4">
    <name type="scientific">Streptomyces tropicalis</name>
    <dbReference type="NCBI Taxonomy" id="3034234"/>
    <lineage>
        <taxon>Bacteria</taxon>
        <taxon>Bacillati</taxon>
        <taxon>Actinomycetota</taxon>
        <taxon>Actinomycetes</taxon>
        <taxon>Kitasatosporales</taxon>
        <taxon>Streptomycetaceae</taxon>
        <taxon>Streptomyces</taxon>
    </lineage>
</organism>
<reference evidence="3 4" key="1">
    <citation type="submission" date="2023-03" db="EMBL/GenBank/DDBJ databases">
        <title>Draft genome sequence of Streptomyces sp. K1PA1 isolated from peat swamp forest in Thailand.</title>
        <authorList>
            <person name="Klaysubun C."/>
            <person name="Duangmal K."/>
        </authorList>
    </citation>
    <scope>NUCLEOTIDE SEQUENCE [LARGE SCALE GENOMIC DNA]</scope>
    <source>
        <strain evidence="3 4">K1PA1</strain>
    </source>
</reference>
<dbReference type="InterPro" id="IPR036388">
    <property type="entry name" value="WH-like_DNA-bd_sf"/>
</dbReference>
<keyword evidence="4" id="KW-1185">Reference proteome</keyword>
<evidence type="ECO:0000256" key="1">
    <source>
        <dbReference type="SAM" id="Coils"/>
    </source>
</evidence>
<feature type="region of interest" description="Disordered" evidence="2">
    <location>
        <begin position="261"/>
        <end position="288"/>
    </location>
</feature>
<evidence type="ECO:0000313" key="4">
    <source>
        <dbReference type="Proteomes" id="UP001221150"/>
    </source>
</evidence>
<evidence type="ECO:0000313" key="3">
    <source>
        <dbReference type="EMBL" id="MDF3303046.1"/>
    </source>
</evidence>
<feature type="compositionally biased region" description="Low complexity" evidence="2">
    <location>
        <begin position="67"/>
        <end position="103"/>
    </location>
</feature>
<evidence type="ECO:0008006" key="5">
    <source>
        <dbReference type="Google" id="ProtNLM"/>
    </source>
</evidence>
<feature type="compositionally biased region" description="Basic residues" evidence="2">
    <location>
        <begin position="122"/>
        <end position="155"/>
    </location>
</feature>
<dbReference type="Gene3D" id="1.10.10.10">
    <property type="entry name" value="Winged helix-like DNA-binding domain superfamily/Winged helix DNA-binding domain"/>
    <property type="match status" value="1"/>
</dbReference>
<feature type="compositionally biased region" description="Basic and acidic residues" evidence="2">
    <location>
        <begin position="206"/>
        <end position="220"/>
    </location>
</feature>
<gene>
    <name evidence="3" type="ORF">P3H78_31430</name>
</gene>
<feature type="region of interest" description="Disordered" evidence="2">
    <location>
        <begin position="62"/>
        <end position="185"/>
    </location>
</feature>
<accession>A0ABT6AEH3</accession>
<evidence type="ECO:0000256" key="2">
    <source>
        <dbReference type="SAM" id="MobiDB-lite"/>
    </source>
</evidence>
<feature type="region of interest" description="Disordered" evidence="2">
    <location>
        <begin position="206"/>
        <end position="228"/>
    </location>
</feature>
<dbReference type="EMBL" id="JARJBB010000037">
    <property type="protein sequence ID" value="MDF3303046.1"/>
    <property type="molecule type" value="Genomic_DNA"/>
</dbReference>
<sequence>MADDPAKTPIQNKYAQQYADDLAANRQEQGDVTAQIAGLQERLEQLKAEEDWLAKAQGSLPEVRVPSAPEAQSAAAEAEVLSADTAEQAEAAAPAETVADAPQTVPQQRQDESVTEEQPKQPAKKTAPKKTTAKKAAKTTAKKTAAKTTAKKAPAKKTTAKEAPAQSAAAAEAPAAEAAAEEKPGPPLWQLALDILLKTPGQPRVAKEVRDQLAQDHPDRATSIQTVRNNLETLVKKKLAEKSRQQGSAMYTAYADTDADAAPAADGTADGGAEQAPEASAEKVPAEV</sequence>
<feature type="coiled-coil region" evidence="1">
    <location>
        <begin position="29"/>
        <end position="56"/>
    </location>
</feature>
<feature type="compositionally biased region" description="Low complexity" evidence="2">
    <location>
        <begin position="161"/>
        <end position="178"/>
    </location>
</feature>
<protein>
    <recommendedName>
        <fullName evidence="5">Regulatory protein</fullName>
    </recommendedName>
</protein>
<keyword evidence="1" id="KW-0175">Coiled coil</keyword>
<proteinExistence type="predicted"/>
<comment type="caution">
    <text evidence="3">The sequence shown here is derived from an EMBL/GenBank/DDBJ whole genome shotgun (WGS) entry which is preliminary data.</text>
</comment>